<name>A0A2R4BR70_THAAR</name>
<dbReference type="EMBL" id="CP028339">
    <property type="protein sequence ID" value="AVR89703.1"/>
    <property type="molecule type" value="Genomic_DNA"/>
</dbReference>
<dbReference type="Proteomes" id="UP000241885">
    <property type="component" value="Chromosome"/>
</dbReference>
<accession>A0A2R4BR70</accession>
<organism evidence="1 2">
    <name type="scientific">Thauera aromatica K172</name>
    <dbReference type="NCBI Taxonomy" id="44139"/>
    <lineage>
        <taxon>Bacteria</taxon>
        <taxon>Pseudomonadati</taxon>
        <taxon>Pseudomonadota</taxon>
        <taxon>Betaproteobacteria</taxon>
        <taxon>Rhodocyclales</taxon>
        <taxon>Zoogloeaceae</taxon>
        <taxon>Thauera</taxon>
    </lineage>
</organism>
<evidence type="ECO:0000313" key="2">
    <source>
        <dbReference type="Proteomes" id="UP000241885"/>
    </source>
</evidence>
<proteinExistence type="predicted"/>
<evidence type="ECO:0000313" key="1">
    <source>
        <dbReference type="EMBL" id="AVR89703.1"/>
    </source>
</evidence>
<evidence type="ECO:0008006" key="3">
    <source>
        <dbReference type="Google" id="ProtNLM"/>
    </source>
</evidence>
<protein>
    <recommendedName>
        <fullName evidence="3">DUF11 domain-containing protein</fullName>
    </recommendedName>
</protein>
<keyword evidence="2" id="KW-1185">Reference proteome</keyword>
<sequence length="454" mass="47090">MQDVWKAHGNSQNLTCTANDVTLSSAGNICVHVTQGGPQDTNNDGCQDPNPQGQFTCVANQLFTFTADFTMPLTAQARYDLGLYLATDGGGSDGALTGSCEANVVTEANSPTFINNDAGLDICGDIDADHTPQVIRETVTVMCADTNNDSKVNLPWCTSWRQPGANEVCDSATYTAAATFDAFPGSPSKCNCGDLNIDIFLETASITVVKDAVTPTVSEAGGEVTYSVAVTNHAQVSSVTLDSLEDDLYGDITKKTPDNPLISDTNCTLATIPAESNDPGGQNPYTCQFTVAVASGVHDAGDTITDVVEACGSDDFGHSNLCDDDPADVTVLDASSPPSLTKTATATQTVAVDVQFSVGVSNTSSFDTLTLTSLTDDRFGDITTVQGNVLSTTCTVPQVIVPSGSYPCSFVGRISATGLHTNVVTGAATDDDGVNYGAPALQDDADVNITVTFP</sequence>
<gene>
    <name evidence="1" type="ORF">Tharo_2821</name>
</gene>
<dbReference type="AlphaFoldDB" id="A0A2R4BR70"/>
<dbReference type="KEGG" id="tak:Tharo_2821"/>
<reference evidence="1 2" key="1">
    <citation type="submission" date="2018-03" db="EMBL/GenBank/DDBJ databases">
        <title>Complete genome sequence of Thauera aromatica, a model organism for studying aromatic compound degradation under denitrifying conditions.</title>
        <authorList>
            <person name="Lo H.-Y."/>
            <person name="Goris T."/>
            <person name="Boll M."/>
            <person name="Mueller J.A."/>
        </authorList>
    </citation>
    <scope>NUCLEOTIDE SEQUENCE [LARGE SCALE GENOMIC DNA]</scope>
    <source>
        <strain evidence="1 2">K172</strain>
    </source>
</reference>